<feature type="chain" id="PRO_5045296774" evidence="2">
    <location>
        <begin position="21"/>
        <end position="1676"/>
    </location>
</feature>
<organism evidence="4 5">
    <name type="scientific">Echinicola jeungdonensis</name>
    <dbReference type="NCBI Taxonomy" id="709343"/>
    <lineage>
        <taxon>Bacteria</taxon>
        <taxon>Pseudomonadati</taxon>
        <taxon>Bacteroidota</taxon>
        <taxon>Cytophagia</taxon>
        <taxon>Cytophagales</taxon>
        <taxon>Cyclobacteriaceae</taxon>
        <taxon>Echinicola</taxon>
    </lineage>
</organism>
<keyword evidence="5" id="KW-1185">Reference proteome</keyword>
<sequence>MRKSCLLFCCFLWFTMIGFSQHEWINPGQAYYKISTETDGVYRLSYTTLSASGVDMDAVDPRDIRVYHRGHEVAVHVEGQEDGSFDSQDYVEFVGKRNDGQPDEPLYQEPEHMANPYFNTHSDATAFFLTITPGIRGKRMFVRNPYSGSVPSLQQYKTSELKVFSDQYSLGKVYPPGIWSGAYDRGQGWTGRVITRGNISDVNFSDLGNVVASENISLNIGLVGRSNAPHVARISVGPNSENLRNLGDFSFNDFEFNQVNLILLASDFSGDGRLTIRIAPIGQEGSSDNISCSYVVLEYTKTKVSGDFEQEYLLPAPGESNLTFENTTENYVGYDIADFQNVVKLSPSQSGNEMTFPAGILQSGSKLRIQKAESIIEPHILEKVKFRDILNQPADFIILTHESLRQATSLNTDPVAAYAGYRHSQPGGGYDTLIVTADELYNQFNYGEKSPLAIKTFLKIYHAKFQPDFLLLMGRAYGMYNTRRLGGVTYFYRNNPDIFPKQDLVPTYGYPYNDNRFSVGLKPTAPLGQDIAIGRVPAQTPEQVNDYLAKVKEKEAIGVSQPWQKEIVHLSGGLSAFELERYFSYVKGFEGIAEDLYLGGHVTTHRKRSNSSVEVINISEDINRGASLVTFFGHAAPSTTDIDIGFVSVNELGYDNKGKYPMLLLNGCDAGNSFGNAYTFGEDWILTPDRGASNFMAHANVGVDVYLRRYSESFYTKAFADSSLIYQPLGRIKLETEKRFYERYGTSVINQSHANQFILLGDPAIRLFPANHADYSLKQEEIFLKGFNGEQVNAQSDSLDLSIVVRNLGRVELDTVDLKVTRQLPDGTMIPYDPIKVPPIYYRDTLHFTVPNTGVANAGENFFTLEINGDKSLEEMSYMNNTVTVSKFIQSSGTLNLRPLDFAIHHQTEVEIISQVPGKAVEDRTLIFQLDTRADFSSATRKENRVTTNNLARWDADLSSLIGSKDTVTFYWRSKFLEPKNGESAEWTESSFTYINNGPEGWIQRQLSQLDKNQLDNLEAVNPENKWKYQDTELKLDVFTFGANTPGLSVENTQIQLDGVSYILNSFNRFCPNGSLGLMAFDQRSLSPYLVIPLTNFDVLDEKSCGRTPQIIQNIRNVRITREGQTMLLDYVEGLKEGDYVVIFSVGNVTFEDWPDEAFFKMREIGANEATLRNLKTGDPYILLGRKGMKPGEALELVADENAPESSDEQILSLDTKLKGFFAQGNVLSQRVGPASQWSTFFNQVQETEGFDPGLSTFDVIGVTKDGNEQVLFEGVQNDEVQLGDINADLYPYLRLKFSLDDQEAEIPAQLRNWQVNYTGVPEGVLVLKTKKSQFHLQEGEMATSEFEFVNISQYDFQDSLKVEYSFQNIGQRTEKTFEFKIPPVKAGESHSFKIDFNSLGEGGDNALQVYVNPREYLEQSYKNNLMDLPNYYLVDKDNANPILDVSFDGVYIMDGDIVSPNVLISAELKDENEALAKKDTTGMEVYLKRDCEECEFERIYFSNPALKWFEGTETRDYKLEYLPGPLQDGIYTLRVNGEDAAGNKAGEKPYEVNFEVINESQITHFYPYPNPFSTSVRFVFTVTGAAPPDQIKIQIMTVTGKVVREILQDELGAIHIGHNITEFAWNGRDEFGDQLANGVYIYRVLIRKDGQFVEHRPTAGDKAFKKGYGKMYLLR</sequence>
<dbReference type="InterPro" id="IPR001769">
    <property type="entry name" value="Gingipain"/>
</dbReference>
<dbReference type="EMBL" id="JBHMEW010000008">
    <property type="protein sequence ID" value="MFB9210592.1"/>
    <property type="molecule type" value="Genomic_DNA"/>
</dbReference>
<gene>
    <name evidence="4" type="ORF">ACFFUR_02145</name>
</gene>
<dbReference type="RefSeq" id="WP_379945326.1">
    <property type="nucleotide sequence ID" value="NZ_JBHMEW010000008.1"/>
</dbReference>
<accession>A0ABV5J265</accession>
<name>A0ABV5J265_9BACT</name>
<dbReference type="Pfam" id="PF01364">
    <property type="entry name" value="Peptidase_C25"/>
    <property type="match status" value="1"/>
</dbReference>
<reference evidence="4 5" key="1">
    <citation type="submission" date="2024-09" db="EMBL/GenBank/DDBJ databases">
        <authorList>
            <person name="Sun Q."/>
            <person name="Mori K."/>
        </authorList>
    </citation>
    <scope>NUCLEOTIDE SEQUENCE [LARGE SCALE GENOMIC DNA]</scope>
    <source>
        <strain evidence="4 5">CECT 7682</strain>
    </source>
</reference>
<evidence type="ECO:0000313" key="4">
    <source>
        <dbReference type="EMBL" id="MFB9210592.1"/>
    </source>
</evidence>
<dbReference type="Gene3D" id="3.40.50.10390">
    <property type="entry name" value="Gingipain r, domain 1"/>
    <property type="match status" value="1"/>
</dbReference>
<dbReference type="InterPro" id="IPR029030">
    <property type="entry name" value="Caspase-like_dom_sf"/>
</dbReference>
<protein>
    <submittedName>
        <fullName evidence="4">C25 family cysteine peptidase</fullName>
    </submittedName>
</protein>
<dbReference type="Gene3D" id="3.40.50.1460">
    <property type="match status" value="1"/>
</dbReference>
<dbReference type="SUPFAM" id="SSF52129">
    <property type="entry name" value="Caspase-like"/>
    <property type="match status" value="1"/>
</dbReference>
<proteinExistence type="predicted"/>
<dbReference type="Proteomes" id="UP001589654">
    <property type="component" value="Unassembled WGS sequence"/>
</dbReference>
<comment type="caution">
    <text evidence="4">The sequence shown here is derived from an EMBL/GenBank/DDBJ whole genome shotgun (WGS) entry which is preliminary data.</text>
</comment>
<feature type="signal peptide" evidence="2">
    <location>
        <begin position="1"/>
        <end position="20"/>
    </location>
</feature>
<evidence type="ECO:0000259" key="3">
    <source>
        <dbReference type="Pfam" id="PF01364"/>
    </source>
</evidence>
<evidence type="ECO:0000313" key="5">
    <source>
        <dbReference type="Proteomes" id="UP001589654"/>
    </source>
</evidence>
<dbReference type="InterPro" id="IPR029031">
    <property type="entry name" value="Gingipain_N_sf"/>
</dbReference>
<dbReference type="CDD" id="cd02258">
    <property type="entry name" value="Peptidase_C25_N"/>
    <property type="match status" value="1"/>
</dbReference>
<keyword evidence="1 2" id="KW-0732">Signal</keyword>
<evidence type="ECO:0000256" key="1">
    <source>
        <dbReference type="ARBA" id="ARBA00022729"/>
    </source>
</evidence>
<feature type="domain" description="Gingipain" evidence="3">
    <location>
        <begin position="396"/>
        <end position="767"/>
    </location>
</feature>
<evidence type="ECO:0000256" key="2">
    <source>
        <dbReference type="SAM" id="SignalP"/>
    </source>
</evidence>
<dbReference type="Gene3D" id="2.60.40.4070">
    <property type="match status" value="1"/>
</dbReference>